<dbReference type="InterPro" id="IPR050696">
    <property type="entry name" value="FtsA/MreB"/>
</dbReference>
<dbReference type="AlphaFoldDB" id="A0A8J3DAB4"/>
<dbReference type="EMBL" id="BMXG01000005">
    <property type="protein sequence ID" value="GHB96381.1"/>
    <property type="molecule type" value="Genomic_DNA"/>
</dbReference>
<evidence type="ECO:0008006" key="4">
    <source>
        <dbReference type="Google" id="ProtNLM"/>
    </source>
</evidence>
<dbReference type="RefSeq" id="WP_189512562.1">
    <property type="nucleotide sequence ID" value="NZ_BMXG01000005.1"/>
</dbReference>
<dbReference type="Pfam" id="PF11104">
    <property type="entry name" value="PilM_2"/>
    <property type="match status" value="1"/>
</dbReference>
<evidence type="ECO:0000313" key="2">
    <source>
        <dbReference type="EMBL" id="GHB96381.1"/>
    </source>
</evidence>
<evidence type="ECO:0000256" key="1">
    <source>
        <dbReference type="SAM" id="Coils"/>
    </source>
</evidence>
<proteinExistence type="predicted"/>
<evidence type="ECO:0000313" key="3">
    <source>
        <dbReference type="Proteomes" id="UP000642829"/>
    </source>
</evidence>
<dbReference type="PANTHER" id="PTHR32432">
    <property type="entry name" value="CELL DIVISION PROTEIN FTSA-RELATED"/>
    <property type="match status" value="1"/>
</dbReference>
<name>A0A8J3DAB4_9BACT</name>
<reference evidence="2" key="1">
    <citation type="journal article" date="2014" name="Int. J. Syst. Evol. Microbiol.">
        <title>Complete genome sequence of Corynebacterium casei LMG S-19264T (=DSM 44701T), isolated from a smear-ripened cheese.</title>
        <authorList>
            <consortium name="US DOE Joint Genome Institute (JGI-PGF)"/>
            <person name="Walter F."/>
            <person name="Albersmeier A."/>
            <person name="Kalinowski J."/>
            <person name="Ruckert C."/>
        </authorList>
    </citation>
    <scope>NUCLEOTIDE SEQUENCE</scope>
    <source>
        <strain evidence="2">KCTC 12870</strain>
    </source>
</reference>
<dbReference type="PANTHER" id="PTHR32432:SF3">
    <property type="entry name" value="ETHANOLAMINE UTILIZATION PROTEIN EUTJ"/>
    <property type="match status" value="1"/>
</dbReference>
<dbReference type="InterPro" id="IPR043129">
    <property type="entry name" value="ATPase_NBD"/>
</dbReference>
<dbReference type="InterPro" id="IPR005883">
    <property type="entry name" value="PilM"/>
</dbReference>
<dbReference type="Gene3D" id="3.30.420.40">
    <property type="match status" value="2"/>
</dbReference>
<gene>
    <name evidence="2" type="ORF">GCM10007047_10250</name>
</gene>
<reference evidence="2" key="2">
    <citation type="submission" date="2020-09" db="EMBL/GenBank/DDBJ databases">
        <authorList>
            <person name="Sun Q."/>
            <person name="Kim S."/>
        </authorList>
    </citation>
    <scope>NUCLEOTIDE SEQUENCE</scope>
    <source>
        <strain evidence="2">KCTC 12870</strain>
    </source>
</reference>
<dbReference type="SUPFAM" id="SSF53067">
    <property type="entry name" value="Actin-like ATPase domain"/>
    <property type="match status" value="2"/>
</dbReference>
<dbReference type="Proteomes" id="UP000642829">
    <property type="component" value="Unassembled WGS sequence"/>
</dbReference>
<feature type="coiled-coil region" evidence="1">
    <location>
        <begin position="410"/>
        <end position="437"/>
    </location>
</feature>
<comment type="caution">
    <text evidence="2">The sequence shown here is derived from an EMBL/GenBank/DDBJ whole genome shotgun (WGS) entry which is preliminary data.</text>
</comment>
<dbReference type="Gene3D" id="3.30.1490.300">
    <property type="match status" value="1"/>
</dbReference>
<dbReference type="CDD" id="cd24049">
    <property type="entry name" value="ASKHA_NBD_PilM"/>
    <property type="match status" value="1"/>
</dbReference>
<accession>A0A8J3DAB4</accession>
<protein>
    <recommendedName>
        <fullName evidence="4">Competence protein A</fullName>
    </recommendedName>
</protein>
<keyword evidence="3" id="KW-1185">Reference proteome</keyword>
<organism evidence="2 3">
    <name type="scientific">Cerasicoccus arenae</name>
    <dbReference type="NCBI Taxonomy" id="424488"/>
    <lineage>
        <taxon>Bacteria</taxon>
        <taxon>Pseudomonadati</taxon>
        <taxon>Verrucomicrobiota</taxon>
        <taxon>Opitutia</taxon>
        <taxon>Puniceicoccales</taxon>
        <taxon>Cerasicoccaceae</taxon>
        <taxon>Cerasicoccus</taxon>
    </lineage>
</organism>
<sequence>MSAAKNLIINCGAGHVTASVFSERKEGLVLESFAHQDLDYDYTEENDWLPAVMAAIRKVKAKVKGGDKAIMIVPGYQLLTKLIMVPHVDESKRAQMIAFEAQDKIPFPLNEVVWDHQVIADDGVETEVIVIAVKSEVINGFCADLRKQGITPTCVEAASVLDYNAYRLCYPSDGDDTLLINIGARSSNLLFISDQGFFIRNITLGGNSLTQNLADSLGKSFTEAEQIKIAFFSGQSSYEQDDPSAQVLQTNAQNFQKKISQEITRSIVNYRRQKGAQAPKRILLTGRAALLPGLSEQLAQSQRIPVEYFDPIAGIEVGSGVDAVELEEHQHVLSEVIGEAARMSTPDAVSINLLPQHLADSMRFSKQKPFILLGAACLALATIPPILGSLKATEVYKEEAQFLKQQVAPLNVAHQEIVELQEKAVKLQANISDLESLVNSRSNWITFFGDLQDRLQAVQDVWLEDLKLNRQTTGNLKLSGRMLIKDWDENNATESYQRAYQRVNSLLESFKASEFIISVENTHFDEGNPRILPFDFTLVINPERPL</sequence>
<keyword evidence="1" id="KW-0175">Coiled coil</keyword>